<evidence type="ECO:0000259" key="2">
    <source>
        <dbReference type="PROSITE" id="PS50054"/>
    </source>
</evidence>
<dbReference type="PANTHER" id="PTHR46653">
    <property type="entry name" value="SPECIFICITY PROTEIN PHOSPHATASE, PUTATIVE-RELATED"/>
    <property type="match status" value="1"/>
</dbReference>
<feature type="compositionally biased region" description="Polar residues" evidence="1">
    <location>
        <begin position="407"/>
        <end position="417"/>
    </location>
</feature>
<keyword evidence="4" id="KW-1185">Reference proteome</keyword>
<dbReference type="SUPFAM" id="SSF52799">
    <property type="entry name" value="(Phosphotyrosine protein) phosphatases II"/>
    <property type="match status" value="1"/>
</dbReference>
<dbReference type="PANTHER" id="PTHR46653:SF1">
    <property type="entry name" value="SPECIFICITY PROTEIN PHOSPHATASE, PUTATIVE-RELATED"/>
    <property type="match status" value="1"/>
</dbReference>
<protein>
    <recommendedName>
        <fullName evidence="2">Tyrosine-protein phosphatase domain-containing protein</fullName>
    </recommendedName>
</protein>
<feature type="compositionally biased region" description="Basic and acidic residues" evidence="1">
    <location>
        <begin position="334"/>
        <end position="345"/>
    </location>
</feature>
<proteinExistence type="predicted"/>
<dbReference type="Proteomes" id="UP001295684">
    <property type="component" value="Unassembled WGS sequence"/>
</dbReference>
<feature type="compositionally biased region" description="Polar residues" evidence="1">
    <location>
        <begin position="570"/>
        <end position="584"/>
    </location>
</feature>
<dbReference type="InterPro" id="IPR029021">
    <property type="entry name" value="Prot-tyrosine_phosphatase-like"/>
</dbReference>
<dbReference type="Gene3D" id="3.90.190.10">
    <property type="entry name" value="Protein tyrosine phosphatase superfamily"/>
    <property type="match status" value="1"/>
</dbReference>
<dbReference type="AlphaFoldDB" id="A0AAD1X3R8"/>
<reference evidence="3" key="1">
    <citation type="submission" date="2023-07" db="EMBL/GenBank/DDBJ databases">
        <authorList>
            <consortium name="AG Swart"/>
            <person name="Singh M."/>
            <person name="Singh A."/>
            <person name="Seah K."/>
            <person name="Emmerich C."/>
        </authorList>
    </citation>
    <scope>NUCLEOTIDE SEQUENCE</scope>
    <source>
        <strain evidence="3">DP1</strain>
    </source>
</reference>
<evidence type="ECO:0000313" key="4">
    <source>
        <dbReference type="Proteomes" id="UP001295684"/>
    </source>
</evidence>
<feature type="domain" description="Tyrosine-protein phosphatase" evidence="2">
    <location>
        <begin position="11"/>
        <end position="155"/>
    </location>
</feature>
<dbReference type="EMBL" id="CAMPGE010000834">
    <property type="protein sequence ID" value="CAI2359594.1"/>
    <property type="molecule type" value="Genomic_DNA"/>
</dbReference>
<organism evidence="3 4">
    <name type="scientific">Euplotes crassus</name>
    <dbReference type="NCBI Taxonomy" id="5936"/>
    <lineage>
        <taxon>Eukaryota</taxon>
        <taxon>Sar</taxon>
        <taxon>Alveolata</taxon>
        <taxon>Ciliophora</taxon>
        <taxon>Intramacronucleata</taxon>
        <taxon>Spirotrichea</taxon>
        <taxon>Hypotrichia</taxon>
        <taxon>Euplotida</taxon>
        <taxon>Euplotidae</taxon>
        <taxon>Moneuplotes</taxon>
    </lineage>
</organism>
<dbReference type="PROSITE" id="PS50054">
    <property type="entry name" value="TYR_PHOSPHATASE_DUAL"/>
    <property type="match status" value="1"/>
</dbReference>
<feature type="compositionally biased region" description="Basic residues" evidence="1">
    <location>
        <begin position="346"/>
        <end position="355"/>
    </location>
</feature>
<dbReference type="CDD" id="cd14498">
    <property type="entry name" value="DSP"/>
    <property type="match status" value="1"/>
</dbReference>
<feature type="compositionally biased region" description="Basic and acidic residues" evidence="1">
    <location>
        <begin position="356"/>
        <end position="368"/>
    </location>
</feature>
<sequence length="628" mass="71601">MLRNDPLVTFGSIKIIDGLFITDDIAAGDLEFISTNKVTRIINCCCLQVPNHWSSIGIKYLSYNWRENEVVKIKEETMNRIYEFIQQSLKKSECVLIHCINNESILYLVAGLFLMLKFKWSVNKAIQYMCLKQPCFYIVPQYYKALQKLENLMRTKYQEDVSDVWDLHKIRSKEEMVITNTYINTRIAPGNNLAQPAEEEKESSTFREQLQNNVPQNNRNLNQKSSTYNNEIKASKPTSRIKFKEEITTVIKTPLEEPNLAIRVQNLTDVNCHREEVALTSILCNKDRVLKPIPVMPSQKMSSKNKNNSFVGSVGRGLKKINESLEHAPSAKFYKNDLTPKETKPGKARKRVKSARPKEKPKKKESNKYEFMPNFHPHAYLREAKQTKKGKKKSGNEKGERKKRPQTAGNKLKNNYFPQTKGNMSLNPSSNEFQNILNKSGLSDIDMTKKLLLNKITNNEIDPNKYMRFVEANNRKNAPDEEAKEIKSRKGKKGGPVVNVNYNSYIRIGAYQPPVINTLIVNGNNYINQANNLAADKKLADPSMIQKPKILASSGSSKGKKKARPSSGSQPGSKKQYNSVNSRSGKSKEPTSQKKIQDGFNLAPFTLTQKNKLTTPTNQRDKPKKLKK</sequence>
<evidence type="ECO:0000256" key="1">
    <source>
        <dbReference type="SAM" id="MobiDB-lite"/>
    </source>
</evidence>
<feature type="region of interest" description="Disordered" evidence="1">
    <location>
        <begin position="332"/>
        <end position="417"/>
    </location>
</feature>
<feature type="region of interest" description="Disordered" evidence="1">
    <location>
        <begin position="550"/>
        <end position="628"/>
    </location>
</feature>
<comment type="caution">
    <text evidence="3">The sequence shown here is derived from an EMBL/GenBank/DDBJ whole genome shotgun (WGS) entry which is preliminary data.</text>
</comment>
<evidence type="ECO:0000313" key="3">
    <source>
        <dbReference type="EMBL" id="CAI2359594.1"/>
    </source>
</evidence>
<feature type="compositionally biased region" description="Polar residues" evidence="1">
    <location>
        <begin position="606"/>
        <end position="618"/>
    </location>
</feature>
<gene>
    <name evidence="3" type="ORF">ECRASSUSDP1_LOCUS886</name>
</gene>
<feature type="compositionally biased region" description="Basic and acidic residues" evidence="1">
    <location>
        <begin position="586"/>
        <end position="597"/>
    </location>
</feature>
<dbReference type="InterPro" id="IPR020422">
    <property type="entry name" value="TYR_PHOSPHATASE_DUAL_dom"/>
</dbReference>
<accession>A0AAD1X3R8</accession>
<name>A0AAD1X3R8_EUPCR</name>